<dbReference type="InterPro" id="IPR029044">
    <property type="entry name" value="Nucleotide-diphossugar_trans"/>
</dbReference>
<keyword evidence="5 7" id="KW-1133">Transmembrane helix</keyword>
<feature type="transmembrane region" description="Helical" evidence="7">
    <location>
        <begin position="422"/>
        <end position="440"/>
    </location>
</feature>
<dbReference type="SUPFAM" id="SSF53448">
    <property type="entry name" value="Nucleotide-diphospho-sugar transferases"/>
    <property type="match status" value="1"/>
</dbReference>
<dbReference type="PANTHER" id="PTHR43867:SF2">
    <property type="entry name" value="CELLULOSE SYNTHASE CATALYTIC SUBUNIT A [UDP-FORMING]"/>
    <property type="match status" value="1"/>
</dbReference>
<keyword evidence="4 7" id="KW-0812">Transmembrane</keyword>
<evidence type="ECO:0000256" key="3">
    <source>
        <dbReference type="ARBA" id="ARBA00022679"/>
    </source>
</evidence>
<proteinExistence type="predicted"/>
<dbReference type="RefSeq" id="WP_011127521.1">
    <property type="nucleotide sequence ID" value="NC_005070.1"/>
</dbReference>
<dbReference type="InterPro" id="IPR005150">
    <property type="entry name" value="Cellulose_synth"/>
</dbReference>
<dbReference type="GO" id="GO:0005886">
    <property type="term" value="C:plasma membrane"/>
    <property type="evidence" value="ECO:0007669"/>
    <property type="project" value="TreeGrafter"/>
</dbReference>
<evidence type="ECO:0000256" key="5">
    <source>
        <dbReference type="ARBA" id="ARBA00022989"/>
    </source>
</evidence>
<dbReference type="Pfam" id="PF00535">
    <property type="entry name" value="Glycos_transf_2"/>
    <property type="match status" value="1"/>
</dbReference>
<evidence type="ECO:0000313" key="10">
    <source>
        <dbReference type="Proteomes" id="UP000001422"/>
    </source>
</evidence>
<reference evidence="9 10" key="1">
    <citation type="journal article" date="2003" name="Nature">
        <title>The genome of a motile marine Synechococcus.</title>
        <authorList>
            <person name="Palenik B."/>
            <person name="Brahamsha B."/>
            <person name="Larimer F."/>
            <person name="Land M."/>
            <person name="Hauser L."/>
            <person name="Chain P."/>
            <person name="Lamerdin J."/>
            <person name="Regala W."/>
            <person name="Allen E.A."/>
            <person name="McCarren J."/>
            <person name="Paulsen I."/>
            <person name="Dufresne A."/>
            <person name="Partensky F."/>
            <person name="Webb E."/>
            <person name="Waterbury J."/>
        </authorList>
    </citation>
    <scope>NUCLEOTIDE SEQUENCE [LARGE SCALE GENOMIC DNA]</scope>
    <source>
        <strain evidence="9 10">WH8102</strain>
    </source>
</reference>
<evidence type="ECO:0000256" key="6">
    <source>
        <dbReference type="ARBA" id="ARBA00023136"/>
    </source>
</evidence>
<comment type="subcellular location">
    <subcellularLocation>
        <location evidence="1">Endomembrane system</location>
        <topology evidence="1">Multi-pass membrane protein</topology>
    </subcellularLocation>
</comment>
<keyword evidence="2" id="KW-0328">Glycosyltransferase</keyword>
<keyword evidence="3" id="KW-0808">Transferase</keyword>
<dbReference type="InterPro" id="IPR003919">
    <property type="entry name" value="Cell_synth_A"/>
</dbReference>
<accession>Q7U8G5</accession>
<feature type="transmembrane region" description="Helical" evidence="7">
    <location>
        <begin position="392"/>
        <end position="410"/>
    </location>
</feature>
<keyword evidence="10" id="KW-1185">Reference proteome</keyword>
<dbReference type="eggNOG" id="COG1215">
    <property type="taxonomic scope" value="Bacteria"/>
</dbReference>
<dbReference type="AlphaFoldDB" id="Q7U8G5"/>
<dbReference type="KEGG" id="syw:SYNW0654"/>
<dbReference type="Gene3D" id="3.90.550.10">
    <property type="entry name" value="Spore Coat Polysaccharide Biosynthesis Protein SpsA, Chain A"/>
    <property type="match status" value="1"/>
</dbReference>
<dbReference type="Proteomes" id="UP000001422">
    <property type="component" value="Chromosome"/>
</dbReference>
<keyword evidence="6 7" id="KW-0472">Membrane</keyword>
<dbReference type="HOGENOM" id="CLU_011907_3_0_3"/>
<dbReference type="InterPro" id="IPR001173">
    <property type="entry name" value="Glyco_trans_2-like"/>
</dbReference>
<dbReference type="CAZy" id="GT2">
    <property type="family name" value="Glycosyltransferase Family 2"/>
</dbReference>
<dbReference type="InterPro" id="IPR050321">
    <property type="entry name" value="Glycosyltr_2/OpgH_subfam"/>
</dbReference>
<dbReference type="GO" id="GO:0016759">
    <property type="term" value="F:cellulose synthase activity"/>
    <property type="evidence" value="ECO:0007669"/>
    <property type="project" value="InterPro"/>
</dbReference>
<organism evidence="9 10">
    <name type="scientific">Parasynechococcus marenigrum (strain WH8102)</name>
    <dbReference type="NCBI Taxonomy" id="84588"/>
    <lineage>
        <taxon>Bacteria</taxon>
        <taxon>Bacillati</taxon>
        <taxon>Cyanobacteriota</taxon>
        <taxon>Cyanophyceae</taxon>
        <taxon>Synechococcales</taxon>
        <taxon>Prochlorococcaceae</taxon>
        <taxon>Parasynechococcus</taxon>
        <taxon>Parasynechococcus marenigrum</taxon>
    </lineage>
</organism>
<evidence type="ECO:0000256" key="7">
    <source>
        <dbReference type="SAM" id="Phobius"/>
    </source>
</evidence>
<evidence type="ECO:0000256" key="4">
    <source>
        <dbReference type="ARBA" id="ARBA00022692"/>
    </source>
</evidence>
<evidence type="ECO:0000313" key="9">
    <source>
        <dbReference type="EMBL" id="CAE07169.1"/>
    </source>
</evidence>
<evidence type="ECO:0000259" key="8">
    <source>
        <dbReference type="Pfam" id="PF00535"/>
    </source>
</evidence>
<dbReference type="PANTHER" id="PTHR43867">
    <property type="entry name" value="CELLULOSE SYNTHASE CATALYTIC SUBUNIT A [UDP-FORMING]"/>
    <property type="match status" value="1"/>
</dbReference>
<feature type="transmembrane region" description="Helical" evidence="7">
    <location>
        <begin position="58"/>
        <end position="81"/>
    </location>
</feature>
<gene>
    <name evidence="9" type="ordered locus">SYNW0654</name>
</gene>
<evidence type="ECO:0000256" key="2">
    <source>
        <dbReference type="ARBA" id="ARBA00022676"/>
    </source>
</evidence>
<dbReference type="CDD" id="cd06421">
    <property type="entry name" value="CESA_CelA_like"/>
    <property type="match status" value="1"/>
</dbReference>
<feature type="transmembrane region" description="Helical" evidence="7">
    <location>
        <begin position="368"/>
        <end position="386"/>
    </location>
</feature>
<dbReference type="GO" id="GO:0035438">
    <property type="term" value="F:cyclic-di-GMP binding"/>
    <property type="evidence" value="ECO:0007669"/>
    <property type="project" value="InterPro"/>
</dbReference>
<evidence type="ECO:0000256" key="1">
    <source>
        <dbReference type="ARBA" id="ARBA00004127"/>
    </source>
</evidence>
<dbReference type="EMBL" id="BX569690">
    <property type="protein sequence ID" value="CAE07169.1"/>
    <property type="molecule type" value="Genomic_DNA"/>
</dbReference>
<dbReference type="PRINTS" id="PR01439">
    <property type="entry name" value="CELLSNTHASEA"/>
</dbReference>
<name>Q7U8G5_PARMW</name>
<dbReference type="Pfam" id="PF03552">
    <property type="entry name" value="Cellulose_synt"/>
    <property type="match status" value="1"/>
</dbReference>
<sequence length="670" mass="75397">MSLLLLLWPLALIQRPEAESPLWARRSLILLISGLTFRYLHWRCTASLNLDSTVSTSLSGLLLLAESWLLITGLLPLWLAWRRFPDRRQEADSRQQAWQASNWRPHVDILVPTYGEPLAVLQRSLLGCTQQSYPHTTVWVLDDGGREEVRQLARRLGCRYQHRPERRHAKAGNLNAGLRRCHGELVAVFDADFIPQHRFLERSIGFLLEPDVALLQTPQSFINADPVMRNLRLESWLLPDEESFYRWIEPVRDGWGAVVCAGTAFVVRRQALDQVSGFVEAALSEDYVTGIALREQGWRLLYLQQKLSAGLAAESMADFVRQRQRWANGTLQSLRLPQGPLQARGLSLGQRLAYLEGVVHWLNNLPRLVLMLMPLSYGLLGITPILLDQRAIVELMLPLWGTVLLSIGWLNRHSRSALLTELTSWVLTVPLVVTLISHVLGSSMGFRVTPKHRHRSQGGWAWFLALPLILLSLLNLTNLLGLIQQLILQGWDELGPLQLGLVWAVLNLLGTMVALRACWDPPQSDPSPWLSLDHAAELIDAGGHRHPCRITAISESGVELAFATALTPLVASSKLQWTSDVPPLPVVVLKAQPNRVSLHWGELNQRQQHSLIRWLFCCDGIWPERRPRREVLGLLMLLKRLLLGGSTPGAFNRSLVPRRPGIQGSTSGQP</sequence>
<feature type="transmembrane region" description="Helical" evidence="7">
    <location>
        <begin position="460"/>
        <end position="482"/>
    </location>
</feature>
<dbReference type="GO" id="GO:0006011">
    <property type="term" value="P:UDP-alpha-D-glucose metabolic process"/>
    <property type="evidence" value="ECO:0007669"/>
    <property type="project" value="InterPro"/>
</dbReference>
<protein>
    <submittedName>
        <fullName evidence="9">Glycosyltransferase</fullName>
    </submittedName>
</protein>
<dbReference type="STRING" id="84588.SYNW0654"/>
<feature type="domain" description="Glycosyltransferase 2-like" evidence="8">
    <location>
        <begin position="109"/>
        <end position="274"/>
    </location>
</feature>